<evidence type="ECO:0000313" key="3">
    <source>
        <dbReference type="Proteomes" id="UP000283479"/>
    </source>
</evidence>
<organism evidence="2 3">
    <name type="scientific">Rhodococcus xishaensis</name>
    <dbReference type="NCBI Taxonomy" id="2487364"/>
    <lineage>
        <taxon>Bacteria</taxon>
        <taxon>Bacillati</taxon>
        <taxon>Actinomycetota</taxon>
        <taxon>Actinomycetes</taxon>
        <taxon>Mycobacteriales</taxon>
        <taxon>Nocardiaceae</taxon>
        <taxon>Rhodococcus</taxon>
    </lineage>
</organism>
<evidence type="ECO:0000313" key="2">
    <source>
        <dbReference type="EMBL" id="RVW05160.1"/>
    </source>
</evidence>
<dbReference type="EMBL" id="RKLO01000001">
    <property type="protein sequence ID" value="RVW05160.1"/>
    <property type="molecule type" value="Genomic_DNA"/>
</dbReference>
<dbReference type="OrthoDB" id="4482025at2"/>
<sequence length="158" mass="16196">MGTLRKSAGGMAAAAVAMGVAVAVPATASAEPAVGSVGYEALFDTGAQVYEVTAVENWEVGTRAHASSDLWLKLDRVPNARAGQPTTVKYVIWGDALPDTFYLDGKTGSKFARINPGPGRNAQMVGMDSTGTEVTSVGPFAIPGAPGPISVAFANQRL</sequence>
<reference evidence="2 3" key="1">
    <citation type="submission" date="2018-11" db="EMBL/GenBank/DDBJ databases">
        <title>Rhodococcus spongicola sp. nov. and Rhodococcus xishaensis sp. nov. from marine sponges.</title>
        <authorList>
            <person name="Li L."/>
            <person name="Lin H.W."/>
        </authorList>
    </citation>
    <scope>NUCLEOTIDE SEQUENCE [LARGE SCALE GENOMIC DNA]</scope>
    <source>
        <strain evidence="2 3">LHW51113</strain>
    </source>
</reference>
<dbReference type="RefSeq" id="WP_127950674.1">
    <property type="nucleotide sequence ID" value="NZ_RKLO01000001.1"/>
</dbReference>
<proteinExistence type="predicted"/>
<feature type="signal peptide" evidence="1">
    <location>
        <begin position="1"/>
        <end position="28"/>
    </location>
</feature>
<comment type="caution">
    <text evidence="2">The sequence shown here is derived from an EMBL/GenBank/DDBJ whole genome shotgun (WGS) entry which is preliminary data.</text>
</comment>
<feature type="chain" id="PRO_5038664106" evidence="1">
    <location>
        <begin position="29"/>
        <end position="158"/>
    </location>
</feature>
<dbReference type="AlphaFoldDB" id="A0A438B2G9"/>
<keyword evidence="3" id="KW-1185">Reference proteome</keyword>
<evidence type="ECO:0000256" key="1">
    <source>
        <dbReference type="SAM" id="SignalP"/>
    </source>
</evidence>
<accession>A0A438B2G9</accession>
<protein>
    <submittedName>
        <fullName evidence="2">Uncharacterized protein</fullName>
    </submittedName>
</protein>
<keyword evidence="1" id="KW-0732">Signal</keyword>
<name>A0A438B2G9_9NOCA</name>
<gene>
    <name evidence="2" type="ORF">EGT50_00525</name>
</gene>
<dbReference type="Proteomes" id="UP000283479">
    <property type="component" value="Unassembled WGS sequence"/>
</dbReference>